<evidence type="ECO:0000256" key="2">
    <source>
        <dbReference type="SAM" id="Coils"/>
    </source>
</evidence>
<evidence type="ECO:0000259" key="4">
    <source>
        <dbReference type="Pfam" id="PF10145"/>
    </source>
</evidence>
<dbReference type="PANTHER" id="PTHR37813">
    <property type="entry name" value="FELS-2 PROPHAGE PROTEIN"/>
    <property type="match status" value="1"/>
</dbReference>
<keyword evidence="3" id="KW-0812">Transmembrane</keyword>
<evidence type="ECO:0000313" key="6">
    <source>
        <dbReference type="Proteomes" id="UP001597451"/>
    </source>
</evidence>
<feature type="coiled-coil region" evidence="2">
    <location>
        <begin position="52"/>
        <end position="86"/>
    </location>
</feature>
<feature type="transmembrane region" description="Helical" evidence="3">
    <location>
        <begin position="597"/>
        <end position="622"/>
    </location>
</feature>
<reference evidence="6" key="1">
    <citation type="journal article" date="2019" name="Int. J. Syst. Evol. Microbiol.">
        <title>The Global Catalogue of Microorganisms (GCM) 10K type strain sequencing project: providing services to taxonomists for standard genome sequencing and annotation.</title>
        <authorList>
            <consortium name="The Broad Institute Genomics Platform"/>
            <consortium name="The Broad Institute Genome Sequencing Center for Infectious Disease"/>
            <person name="Wu L."/>
            <person name="Ma J."/>
        </authorList>
    </citation>
    <scope>NUCLEOTIDE SEQUENCE [LARGE SCALE GENOMIC DNA]</scope>
    <source>
        <strain evidence="6">TISTR 1858</strain>
    </source>
</reference>
<comment type="caution">
    <text evidence="5">The sequence shown here is derived from an EMBL/GenBank/DDBJ whole genome shotgun (WGS) entry which is preliminary data.</text>
</comment>
<organism evidence="5 6">
    <name type="scientific">Oceanobacillus kapialis</name>
    <dbReference type="NCBI Taxonomy" id="481353"/>
    <lineage>
        <taxon>Bacteria</taxon>
        <taxon>Bacillati</taxon>
        <taxon>Bacillota</taxon>
        <taxon>Bacilli</taxon>
        <taxon>Bacillales</taxon>
        <taxon>Bacillaceae</taxon>
        <taxon>Oceanobacillus</taxon>
    </lineage>
</organism>
<dbReference type="Proteomes" id="UP001597451">
    <property type="component" value="Unassembled WGS sequence"/>
</dbReference>
<evidence type="ECO:0000256" key="3">
    <source>
        <dbReference type="SAM" id="Phobius"/>
    </source>
</evidence>
<keyword evidence="6" id="KW-1185">Reference proteome</keyword>
<dbReference type="Pfam" id="PF10145">
    <property type="entry name" value="PhageMin_Tail"/>
    <property type="match status" value="1"/>
</dbReference>
<keyword evidence="1" id="KW-1188">Viral release from host cell</keyword>
<dbReference type="InterPro" id="IPR010090">
    <property type="entry name" value="Phage_tape_meas"/>
</dbReference>
<proteinExistence type="predicted"/>
<keyword evidence="3" id="KW-0472">Membrane</keyword>
<evidence type="ECO:0000256" key="1">
    <source>
        <dbReference type="ARBA" id="ARBA00022612"/>
    </source>
</evidence>
<dbReference type="EMBL" id="JBHUMX010000019">
    <property type="protein sequence ID" value="MFD2628723.1"/>
    <property type="molecule type" value="Genomic_DNA"/>
</dbReference>
<feature type="coiled-coil region" evidence="2">
    <location>
        <begin position="122"/>
        <end position="205"/>
    </location>
</feature>
<evidence type="ECO:0000313" key="5">
    <source>
        <dbReference type="EMBL" id="MFD2628723.1"/>
    </source>
</evidence>
<dbReference type="PANTHER" id="PTHR37813:SF1">
    <property type="entry name" value="FELS-2 PROPHAGE PROTEIN"/>
    <property type="match status" value="1"/>
</dbReference>
<dbReference type="SUPFAM" id="SSF58113">
    <property type="entry name" value="Apolipoprotein A-I"/>
    <property type="match status" value="1"/>
</dbReference>
<protein>
    <submittedName>
        <fullName evidence="5">Phage tail tape measure protein</fullName>
    </submittedName>
</protein>
<keyword evidence="2" id="KW-0175">Coiled coil</keyword>
<accession>A0ABW5PZJ4</accession>
<name>A0ABW5PZJ4_9BACI</name>
<sequence length="974" mass="106579">MADKEKNVVLNFKMDGQVQYAETLKEINAVMNTAAKEYKNHIAAMGKDGSATEKLAAEKKKLEIQMEGAQKRTKMLREQYEAMSKDTKTTTGQLTQMYGKLLDAEKAETALQKSMDRVNDGLSDQAQEAREAQEVLDDLKEENKLLDAEQKNLNSTFKLQKAELGDNADETEKLELAQKQLKEQMDLSERTVKNLEQQLEATKSVYGDNSIEVMQMEAKLNDARTTISKFNGSLKDIDTASDEAGDGLEELGKKMDLNNLLEATELLEGVTDKLFEVGQAAMDSATGFGDSQTNLRANLGLTGDEAEKLNGVVDQVFRNGIVGSIDEATEAVIIAKQTFKDLNDVDLENITNKVTAIAERTGTDVKENVRGAEQLMNAFGVTGEEALDLIASGYQNGLDRSDDFTDTLTEYAPLFEQAGFGADEMLQIMQNGLENGARNTDLVADAVKELQIRMGDGAFEESLENFSDETENTFNKWKDGEATVADVAQSVQKDIEKMSPVEQQEALSAISTQFEDLGTEASTNLFKIGDAFDDTNGKADEMAKKSPGEKWESSLRELQQSLLPIGQNLIDSLSPVIEILADMGEWFSKLPGPVQTFVTVFGSVLAVATAAIPIILGVAAAITALQIPLLPIIGIIAGVAAAIAGIVLVIQNWGAITDWISEKWTQFTTWLTEGVSTLASNFVSWFTDMKDGAVNKFKEMKEEASQKVTDLKNKASETISSFKTNVVNKATELKDGFVNKVTSLKDGAVNKVTELKNKATSTITSFKDNVVNKASELKNNFVEKVNSLKDGALEKFNNLRTKAGDAMTKAKDLIVAPIEKARDLVKTAVDKITGFFSGIGDKLKIDIPKPKLPRFTIKGKFDMIPPDISVPKIGIDWRAKGGIFTRPTIFGQSGGRYQAAGEAGPEAVLPLNEKTLGDIGRGIAESLNVNKKEKQPLVVQMVTPDKRVLAEMVAEDVYEMNQHELERDREFSRG</sequence>
<gene>
    <name evidence="5" type="ORF">ACFSUN_07970</name>
</gene>
<dbReference type="RefSeq" id="WP_379561463.1">
    <property type="nucleotide sequence ID" value="NZ_JBHUMX010000019.1"/>
</dbReference>
<feature type="domain" description="Phage tail tape measure protein" evidence="4">
    <location>
        <begin position="325"/>
        <end position="510"/>
    </location>
</feature>
<feature type="transmembrane region" description="Helical" evidence="3">
    <location>
        <begin position="629"/>
        <end position="650"/>
    </location>
</feature>
<dbReference type="Gene3D" id="6.10.140.1430">
    <property type="match status" value="2"/>
</dbReference>
<keyword evidence="3" id="KW-1133">Transmembrane helix</keyword>